<dbReference type="InterPro" id="IPR040256">
    <property type="entry name" value="At4g02000-like"/>
</dbReference>
<feature type="domain" description="CCHC-type" evidence="3">
    <location>
        <begin position="114"/>
        <end position="128"/>
    </location>
</feature>
<keyword evidence="1" id="KW-0863">Zinc-finger</keyword>
<protein>
    <recommendedName>
        <fullName evidence="3">CCHC-type domain-containing protein</fullName>
    </recommendedName>
</protein>
<evidence type="ECO:0000256" key="1">
    <source>
        <dbReference type="PROSITE-ProRule" id="PRU00047"/>
    </source>
</evidence>
<keyword evidence="1" id="KW-0862">Zinc</keyword>
<gene>
    <name evidence="4" type="ORF">FSB_LOCUS26366</name>
</gene>
<dbReference type="PANTHER" id="PTHR31286:SF178">
    <property type="entry name" value="DUF4283 DOMAIN-CONTAINING PROTEIN"/>
    <property type="match status" value="1"/>
</dbReference>
<accession>A0A2N9GH59</accession>
<dbReference type="AlphaFoldDB" id="A0A2N9GH59"/>
<keyword evidence="1" id="KW-0479">Metal-binding</keyword>
<proteinExistence type="predicted"/>
<dbReference type="InterPro" id="IPR001878">
    <property type="entry name" value="Znf_CCHC"/>
</dbReference>
<evidence type="ECO:0000313" key="4">
    <source>
        <dbReference type="EMBL" id="SPC98484.1"/>
    </source>
</evidence>
<dbReference type="Pfam" id="PF14392">
    <property type="entry name" value="zf-CCHC_4"/>
    <property type="match status" value="1"/>
</dbReference>
<reference evidence="4" key="1">
    <citation type="submission" date="2018-02" db="EMBL/GenBank/DDBJ databases">
        <authorList>
            <person name="Cohen D.B."/>
            <person name="Kent A.D."/>
        </authorList>
    </citation>
    <scope>NUCLEOTIDE SEQUENCE</scope>
</reference>
<dbReference type="PROSITE" id="PS50158">
    <property type="entry name" value="ZF_CCHC"/>
    <property type="match status" value="1"/>
</dbReference>
<organism evidence="4">
    <name type="scientific">Fagus sylvatica</name>
    <name type="common">Beechnut</name>
    <dbReference type="NCBI Taxonomy" id="28930"/>
    <lineage>
        <taxon>Eukaryota</taxon>
        <taxon>Viridiplantae</taxon>
        <taxon>Streptophyta</taxon>
        <taxon>Embryophyta</taxon>
        <taxon>Tracheophyta</taxon>
        <taxon>Spermatophyta</taxon>
        <taxon>Magnoliopsida</taxon>
        <taxon>eudicotyledons</taxon>
        <taxon>Gunneridae</taxon>
        <taxon>Pentapetalae</taxon>
        <taxon>rosids</taxon>
        <taxon>fabids</taxon>
        <taxon>Fagales</taxon>
        <taxon>Fagaceae</taxon>
        <taxon>Fagus</taxon>
    </lineage>
</organism>
<feature type="region of interest" description="Disordered" evidence="2">
    <location>
        <begin position="286"/>
        <end position="314"/>
    </location>
</feature>
<evidence type="ECO:0000256" key="2">
    <source>
        <dbReference type="SAM" id="MobiDB-lite"/>
    </source>
</evidence>
<sequence>MKKVWRMSYERKVMEVGLDILQFNFNSEFQLKWVLENGLPFDLTSKQAGRERGSRICKYLFGDDPKGPSEQAKYLRVRVEVLVDKPLRPGGFVSSTGSGKIWVDYRYERLLTFCYCCGRLGHDDRGCPLSSSEGSKGVLRYREWLRATFWGKEVRTRSWGEKGGNASPESTPVMEKKGILKLMKVQQTLGGVLTKLALFNKSRIGGEGGNDDVSDLLMTDKRAYFMQEEGANLMESGHLVAQEKDTIELLEVYVEDNVNSDALQIIKGHDIGAHTKWKLRGFTRKLRNNKDSQENTQSTMGDKRERDENSDLNVQLSTCKKKLRAALD</sequence>
<dbReference type="EMBL" id="OIVN01001877">
    <property type="protein sequence ID" value="SPC98484.1"/>
    <property type="molecule type" value="Genomic_DNA"/>
</dbReference>
<evidence type="ECO:0000259" key="3">
    <source>
        <dbReference type="PROSITE" id="PS50158"/>
    </source>
</evidence>
<dbReference type="GO" id="GO:0008270">
    <property type="term" value="F:zinc ion binding"/>
    <property type="evidence" value="ECO:0007669"/>
    <property type="project" value="UniProtKB-KW"/>
</dbReference>
<dbReference type="GO" id="GO:0003676">
    <property type="term" value="F:nucleic acid binding"/>
    <property type="evidence" value="ECO:0007669"/>
    <property type="project" value="InterPro"/>
</dbReference>
<name>A0A2N9GH59_FAGSY</name>
<dbReference type="PANTHER" id="PTHR31286">
    <property type="entry name" value="GLYCINE-RICH CELL WALL STRUCTURAL PROTEIN 1.8-LIKE"/>
    <property type="match status" value="1"/>
</dbReference>
<dbReference type="InterPro" id="IPR025836">
    <property type="entry name" value="Zn_knuckle_CX2CX4HX4C"/>
</dbReference>